<sequence length="95" mass="10378">MSPEVLAVCQQLIKSGKPVSVGMLKARLPVKTPLPAIIQAVQYCKQQPQAVVDAPPANTESVTKPNESSEAQKIMELETRIEALEKRLAVLEQKD</sequence>
<organism evidence="2 3">
    <name type="scientific">Planctobacterium marinum</name>
    <dbReference type="NCBI Taxonomy" id="1631968"/>
    <lineage>
        <taxon>Bacteria</taxon>
        <taxon>Pseudomonadati</taxon>
        <taxon>Pseudomonadota</taxon>
        <taxon>Gammaproteobacteria</taxon>
        <taxon>Alteromonadales</taxon>
        <taxon>Alteromonadaceae</taxon>
        <taxon>Planctobacterium</taxon>
    </lineage>
</organism>
<evidence type="ECO:0008006" key="4">
    <source>
        <dbReference type="Google" id="ProtNLM"/>
    </source>
</evidence>
<dbReference type="Proteomes" id="UP001333710">
    <property type="component" value="Chromosome"/>
</dbReference>
<protein>
    <recommendedName>
        <fullName evidence="4">KfrA N-terminal DNA-binding domain-containing protein</fullName>
    </recommendedName>
</protein>
<evidence type="ECO:0000313" key="2">
    <source>
        <dbReference type="EMBL" id="BDX07638.1"/>
    </source>
</evidence>
<keyword evidence="3" id="KW-1185">Reference proteome</keyword>
<dbReference type="AlphaFoldDB" id="A0AA48KRJ3"/>
<proteinExistence type="predicted"/>
<name>A0AA48KRJ3_9ALTE</name>
<reference evidence="2" key="1">
    <citation type="submission" date="2023-01" db="EMBL/GenBank/DDBJ databases">
        <title>Complete genome sequence of Planctobacterium marinum strain Dej080120_11.</title>
        <authorList>
            <person name="Ueki S."/>
            <person name="Maruyama F."/>
        </authorList>
    </citation>
    <scope>NUCLEOTIDE SEQUENCE</scope>
    <source>
        <strain evidence="2">Dej080120_11</strain>
    </source>
</reference>
<feature type="coiled-coil region" evidence="1">
    <location>
        <begin position="67"/>
        <end position="94"/>
    </location>
</feature>
<dbReference type="RefSeq" id="WP_338293697.1">
    <property type="nucleotide sequence ID" value="NZ_AP027272.1"/>
</dbReference>
<evidence type="ECO:0000313" key="3">
    <source>
        <dbReference type="Proteomes" id="UP001333710"/>
    </source>
</evidence>
<dbReference type="EMBL" id="AP027272">
    <property type="protein sequence ID" value="BDX07638.1"/>
    <property type="molecule type" value="Genomic_DNA"/>
</dbReference>
<accession>A0AA48KRJ3</accession>
<keyword evidence="1" id="KW-0175">Coiled coil</keyword>
<gene>
    <name evidence="2" type="ORF">MACH26_31590</name>
</gene>
<dbReference type="KEGG" id="pmaw:MACH26_31590"/>
<evidence type="ECO:0000256" key="1">
    <source>
        <dbReference type="SAM" id="Coils"/>
    </source>
</evidence>